<accession>A0A443J9P4</accession>
<dbReference type="Proteomes" id="UP000285295">
    <property type="component" value="Unassembled WGS sequence"/>
</dbReference>
<proteinExistence type="predicted"/>
<dbReference type="GO" id="GO:0032259">
    <property type="term" value="P:methylation"/>
    <property type="evidence" value="ECO:0007669"/>
    <property type="project" value="UniProtKB-KW"/>
</dbReference>
<accession>A0A443KA66</accession>
<gene>
    <name evidence="3" type="ORF">D2T30_19605</name>
    <name evidence="4" type="ORF">D2T31_09445</name>
    <name evidence="2" type="ORF">D2T33_15805</name>
</gene>
<dbReference type="AlphaFoldDB" id="A0A443IPN9"/>
<evidence type="ECO:0000313" key="4">
    <source>
        <dbReference type="EMBL" id="RWR29658.1"/>
    </source>
</evidence>
<comment type="caution">
    <text evidence="2">The sequence shown here is derived from an EMBL/GenBank/DDBJ whole genome shotgun (WGS) entry which is preliminary data.</text>
</comment>
<sequence>MHLDVVDLRNFYYRTQLGRAAQKAIRDRLTGLWPPTQALNAGLTVAGYGFAVPMLRPYLENARRVIGLMPAEQGVMPWPAGMPNVSLLCDELHWPLETGMVDRLVVLHGLEASDNPDLLLEECWRVLGPGGRAVLIVPNRSGLWAPRETTPFGFGRPYTLSQLDTQVRRIGFVPERHEAALYIPPSHRRFWLRSAAMWERLGARLPGLLAAGVVLLEVSKQVQAPRRPGIGVRVRRPLSVLDGVAGPVAGRMSRR</sequence>
<evidence type="ECO:0000313" key="5">
    <source>
        <dbReference type="Proteomes" id="UP000284476"/>
    </source>
</evidence>
<evidence type="ECO:0000313" key="3">
    <source>
        <dbReference type="EMBL" id="RWR17233.1"/>
    </source>
</evidence>
<dbReference type="InterPro" id="IPR013216">
    <property type="entry name" value="Methyltransf_11"/>
</dbReference>
<reference evidence="5 6" key="1">
    <citation type="submission" date="2019-01" db="EMBL/GenBank/DDBJ databases">
        <title>Sinorhodobacter populi sp. nov. isolated from the symptomatic bark tissue of Populus euramericana canker.</title>
        <authorList>
            <person name="Xu G."/>
        </authorList>
    </citation>
    <scope>NUCLEOTIDE SEQUENCE [LARGE SCALE GENOMIC DNA]</scope>
    <source>
        <strain evidence="2 7">2D-5</strain>
        <strain evidence="4 6">D19-10-3-21</strain>
        <strain evidence="3 5">SK2B-1</strain>
    </source>
</reference>
<dbReference type="Proteomes" id="UP000284476">
    <property type="component" value="Unassembled WGS sequence"/>
</dbReference>
<name>A0A443IPN9_9RHOB</name>
<accession>A0A443IPN9</accession>
<keyword evidence="2" id="KW-0808">Transferase</keyword>
<dbReference type="Pfam" id="PF08241">
    <property type="entry name" value="Methyltransf_11"/>
    <property type="match status" value="1"/>
</dbReference>
<evidence type="ECO:0000259" key="1">
    <source>
        <dbReference type="Pfam" id="PF08241"/>
    </source>
</evidence>
<dbReference type="RefSeq" id="WP_128182580.1">
    <property type="nucleotide sequence ID" value="NZ_JBHRSO010000031.1"/>
</dbReference>
<dbReference type="Gene3D" id="3.40.50.150">
    <property type="entry name" value="Vaccinia Virus protein VP39"/>
    <property type="match status" value="1"/>
</dbReference>
<keyword evidence="7" id="KW-1185">Reference proteome</keyword>
<dbReference type="SUPFAM" id="SSF53335">
    <property type="entry name" value="S-adenosyl-L-methionine-dependent methyltransferases"/>
    <property type="match status" value="1"/>
</dbReference>
<dbReference type="OrthoDB" id="9800231at2"/>
<dbReference type="EMBL" id="SAUW01000017">
    <property type="protein sequence ID" value="RWR08559.1"/>
    <property type="molecule type" value="Genomic_DNA"/>
</dbReference>
<organism evidence="2 7">
    <name type="scientific">Paenirhodobacter populi</name>
    <dbReference type="NCBI Taxonomy" id="2306993"/>
    <lineage>
        <taxon>Bacteria</taxon>
        <taxon>Pseudomonadati</taxon>
        <taxon>Pseudomonadota</taxon>
        <taxon>Alphaproteobacteria</taxon>
        <taxon>Rhodobacterales</taxon>
        <taxon>Rhodobacter group</taxon>
        <taxon>Paenirhodobacter</taxon>
    </lineage>
</organism>
<keyword evidence="2" id="KW-0489">Methyltransferase</keyword>
<protein>
    <submittedName>
        <fullName evidence="2">Methyltransferase domain-containing protein</fullName>
    </submittedName>
</protein>
<dbReference type="EMBL" id="SAUZ01000030">
    <property type="protein sequence ID" value="RWR17233.1"/>
    <property type="molecule type" value="Genomic_DNA"/>
</dbReference>
<evidence type="ECO:0000313" key="7">
    <source>
        <dbReference type="Proteomes" id="UP000285710"/>
    </source>
</evidence>
<dbReference type="EMBL" id="SAUX01000010">
    <property type="protein sequence ID" value="RWR29658.1"/>
    <property type="molecule type" value="Genomic_DNA"/>
</dbReference>
<evidence type="ECO:0000313" key="2">
    <source>
        <dbReference type="EMBL" id="RWR08559.1"/>
    </source>
</evidence>
<dbReference type="GO" id="GO:0008757">
    <property type="term" value="F:S-adenosylmethionine-dependent methyltransferase activity"/>
    <property type="evidence" value="ECO:0007669"/>
    <property type="project" value="InterPro"/>
</dbReference>
<dbReference type="InterPro" id="IPR029063">
    <property type="entry name" value="SAM-dependent_MTases_sf"/>
</dbReference>
<feature type="domain" description="Methyltransferase type 11" evidence="1">
    <location>
        <begin position="63"/>
        <end position="134"/>
    </location>
</feature>
<dbReference type="Proteomes" id="UP000285710">
    <property type="component" value="Unassembled WGS sequence"/>
</dbReference>
<evidence type="ECO:0000313" key="6">
    <source>
        <dbReference type="Proteomes" id="UP000285295"/>
    </source>
</evidence>
<reference evidence="5 6" key="2">
    <citation type="submission" date="2019-01" db="EMBL/GenBank/DDBJ databases">
        <authorList>
            <person name="Li Y."/>
        </authorList>
    </citation>
    <scope>NUCLEOTIDE SEQUENCE [LARGE SCALE GENOMIC DNA]</scope>
    <source>
        <strain evidence="2 7">2D-5</strain>
        <strain evidence="4 6">D19-10-3-21</strain>
        <strain evidence="3 5">SK2B-1</strain>
    </source>
</reference>